<dbReference type="InterPro" id="IPR007741">
    <property type="entry name" value="Ribosomal_mL43/mS25/NADH_DH"/>
</dbReference>
<proteinExistence type="inferred from homology"/>
<dbReference type="GO" id="GO:0005762">
    <property type="term" value="C:mitochondrial large ribosomal subunit"/>
    <property type="evidence" value="ECO:0007669"/>
    <property type="project" value="TreeGrafter"/>
</dbReference>
<evidence type="ECO:0000313" key="8">
    <source>
        <dbReference type="EMBL" id="GMH50881.1"/>
    </source>
</evidence>
<dbReference type="PANTHER" id="PTHR21396">
    <property type="entry name" value="39S RIBOSOMAL PROTEIN L43"/>
    <property type="match status" value="1"/>
</dbReference>
<dbReference type="Pfam" id="PF05047">
    <property type="entry name" value="L51_S25_CI-B8"/>
    <property type="match status" value="1"/>
</dbReference>
<keyword evidence="5" id="KW-0687">Ribonucleoprotein</keyword>
<evidence type="ECO:0000256" key="2">
    <source>
        <dbReference type="ARBA" id="ARBA00006073"/>
    </source>
</evidence>
<dbReference type="SUPFAM" id="SSF52833">
    <property type="entry name" value="Thioredoxin-like"/>
    <property type="match status" value="1"/>
</dbReference>
<keyword evidence="3" id="KW-0689">Ribosomal protein</keyword>
<dbReference type="InterPro" id="IPR039927">
    <property type="entry name" value="Ribosomal_mL43"/>
</dbReference>
<dbReference type="Proteomes" id="UP001165082">
    <property type="component" value="Unassembled WGS sequence"/>
</dbReference>
<dbReference type="AlphaFoldDB" id="A0A9W6ZEP8"/>
<reference evidence="8" key="1">
    <citation type="submission" date="2022-07" db="EMBL/GenBank/DDBJ databases">
        <title>Genome analysis of Parmales, a sister group of diatoms, reveals the evolutionary specialization of diatoms from phago-mixotrophs to photoautotrophs.</title>
        <authorList>
            <person name="Ban H."/>
            <person name="Sato S."/>
            <person name="Yoshikawa S."/>
            <person name="Kazumasa Y."/>
            <person name="Nakamura Y."/>
            <person name="Ichinomiya M."/>
            <person name="Saitoh K."/>
            <person name="Sato N."/>
            <person name="Blanc-Mathieu R."/>
            <person name="Endo H."/>
            <person name="Kuwata A."/>
            <person name="Ogata H."/>
        </authorList>
    </citation>
    <scope>NUCLEOTIDE SEQUENCE</scope>
</reference>
<dbReference type="GO" id="GO:0003735">
    <property type="term" value="F:structural constituent of ribosome"/>
    <property type="evidence" value="ECO:0007669"/>
    <property type="project" value="InterPro"/>
</dbReference>
<dbReference type="OrthoDB" id="88at2759"/>
<organism evidence="8 9">
    <name type="scientific">Triparma retinervis</name>
    <dbReference type="NCBI Taxonomy" id="2557542"/>
    <lineage>
        <taxon>Eukaryota</taxon>
        <taxon>Sar</taxon>
        <taxon>Stramenopiles</taxon>
        <taxon>Ochrophyta</taxon>
        <taxon>Bolidophyceae</taxon>
        <taxon>Parmales</taxon>
        <taxon>Triparmaceae</taxon>
        <taxon>Triparma</taxon>
    </lineage>
</organism>
<dbReference type="GO" id="GO:0032543">
    <property type="term" value="P:mitochondrial translation"/>
    <property type="evidence" value="ECO:0007669"/>
    <property type="project" value="InterPro"/>
</dbReference>
<comment type="similarity">
    <text evidence="2">Belongs to the mitochondrion-specific ribosomal protein mL43 family.</text>
</comment>
<dbReference type="SMART" id="SM00916">
    <property type="entry name" value="L51_S25_CI-B8"/>
    <property type="match status" value="1"/>
</dbReference>
<evidence type="ECO:0000256" key="1">
    <source>
        <dbReference type="ARBA" id="ARBA00004173"/>
    </source>
</evidence>
<evidence type="ECO:0000259" key="7">
    <source>
        <dbReference type="SMART" id="SM00916"/>
    </source>
</evidence>
<gene>
    <name evidence="8" type="ORF">TrRE_jg12377</name>
</gene>
<evidence type="ECO:0000256" key="5">
    <source>
        <dbReference type="ARBA" id="ARBA00023274"/>
    </source>
</evidence>
<comment type="caution">
    <text evidence="8">The sequence shown here is derived from an EMBL/GenBank/DDBJ whole genome shotgun (WGS) entry which is preliminary data.</text>
</comment>
<dbReference type="Gene3D" id="3.40.30.10">
    <property type="entry name" value="Glutaredoxin"/>
    <property type="match status" value="1"/>
</dbReference>
<keyword evidence="9" id="KW-1185">Reference proteome</keyword>
<dbReference type="EMBL" id="BRXZ01003255">
    <property type="protein sequence ID" value="GMH50881.1"/>
    <property type="molecule type" value="Genomic_DNA"/>
</dbReference>
<keyword evidence="4" id="KW-0496">Mitochondrion</keyword>
<dbReference type="InterPro" id="IPR036249">
    <property type="entry name" value="Thioredoxin-like_sf"/>
</dbReference>
<accession>A0A9W6ZEP8</accession>
<sequence>MATHGQRQLLRLTLQYCQHGGSSSTMRSLISTSLKPFALSNPTLEIVVSKVNGRHPNVKAEYRTGWDKVVGVKNMDVEDIMEQIVRLNETSGRKLTKFTKPVYAERMSVQGRWTPGLDLREEEFGMKEVKH</sequence>
<protein>
    <recommendedName>
        <fullName evidence="6">Large ribosomal subunit protein mL43</fullName>
    </recommendedName>
</protein>
<feature type="domain" description="Ribosomal protein/NADH dehydrogenase" evidence="7">
    <location>
        <begin position="18"/>
        <end position="91"/>
    </location>
</feature>
<evidence type="ECO:0000256" key="3">
    <source>
        <dbReference type="ARBA" id="ARBA00022980"/>
    </source>
</evidence>
<dbReference type="PANTHER" id="PTHR21396:SF2">
    <property type="entry name" value="LARGE RIBOSOMAL SUBUNIT PROTEIN ML43"/>
    <property type="match status" value="1"/>
</dbReference>
<evidence type="ECO:0000256" key="6">
    <source>
        <dbReference type="ARBA" id="ARBA00035188"/>
    </source>
</evidence>
<evidence type="ECO:0000313" key="9">
    <source>
        <dbReference type="Proteomes" id="UP001165082"/>
    </source>
</evidence>
<evidence type="ECO:0000256" key="4">
    <source>
        <dbReference type="ARBA" id="ARBA00023128"/>
    </source>
</evidence>
<name>A0A9W6ZEP8_9STRA</name>
<comment type="subcellular location">
    <subcellularLocation>
        <location evidence="1">Mitochondrion</location>
    </subcellularLocation>
</comment>